<reference evidence="17 18" key="1">
    <citation type="submission" date="2019-03" db="EMBL/GenBank/DDBJ databases">
        <title>Genomic Encyclopedia of Type Strains, Phase IV (KMG-IV): sequencing the most valuable type-strain genomes for metagenomic binning, comparative biology and taxonomic classification.</title>
        <authorList>
            <person name="Goeker M."/>
        </authorList>
    </citation>
    <scope>NUCLEOTIDE SEQUENCE [LARGE SCALE GENOMIC DNA]</scope>
    <source>
        <strain evidence="17 18">DSM 45361</strain>
    </source>
</reference>
<feature type="domain" description="Acyl-CoA dehydrogenase/oxidase N-terminal" evidence="15">
    <location>
        <begin position="28"/>
        <end position="117"/>
    </location>
</feature>
<evidence type="ECO:0000256" key="8">
    <source>
        <dbReference type="ARBA" id="ARBA00034317"/>
    </source>
</evidence>
<proteinExistence type="inferred from homology"/>
<dbReference type="InterPro" id="IPR009100">
    <property type="entry name" value="AcylCoA_DH/oxidase_NM_dom_sf"/>
</dbReference>
<evidence type="ECO:0000256" key="11">
    <source>
        <dbReference type="ARBA" id="ARBA00047859"/>
    </source>
</evidence>
<feature type="domain" description="Acyl-CoA dehydrogenase C-terminal" evidence="16">
    <location>
        <begin position="251"/>
        <end position="381"/>
    </location>
</feature>
<evidence type="ECO:0000256" key="12">
    <source>
        <dbReference type="ARBA" id="ARBA00048445"/>
    </source>
</evidence>
<dbReference type="PIRSF" id="PIRSF016578">
    <property type="entry name" value="HsaA"/>
    <property type="match status" value="1"/>
</dbReference>
<dbReference type="InterPro" id="IPR037069">
    <property type="entry name" value="AcylCoA_DH/ox_N_sf"/>
</dbReference>
<evidence type="ECO:0000256" key="1">
    <source>
        <dbReference type="ARBA" id="ARBA00004496"/>
    </source>
</evidence>
<dbReference type="AlphaFoldDB" id="A0A4R6SFD2"/>
<dbReference type="GO" id="GO:0006552">
    <property type="term" value="P:L-leucine catabolic process"/>
    <property type="evidence" value="ECO:0007669"/>
    <property type="project" value="TreeGrafter"/>
</dbReference>
<keyword evidence="3" id="KW-0288">FMN</keyword>
<evidence type="ECO:0000259" key="14">
    <source>
        <dbReference type="Pfam" id="PF02770"/>
    </source>
</evidence>
<dbReference type="FunFam" id="2.40.110.10:FF:000020">
    <property type="entry name" value="Putative acyl-CoA dehydrogenase YdbM"/>
    <property type="match status" value="1"/>
</dbReference>
<dbReference type="PANTHER" id="PTHR43884">
    <property type="entry name" value="ACYL-COA DEHYDROGENASE"/>
    <property type="match status" value="1"/>
</dbReference>
<evidence type="ECO:0000256" key="4">
    <source>
        <dbReference type="ARBA" id="ARBA00022741"/>
    </source>
</evidence>
<feature type="domain" description="Acyl-CoA oxidase/dehydrogenase middle" evidence="14">
    <location>
        <begin position="140"/>
        <end position="213"/>
    </location>
</feature>
<evidence type="ECO:0000256" key="2">
    <source>
        <dbReference type="ARBA" id="ARBA00022630"/>
    </source>
</evidence>
<evidence type="ECO:0000256" key="6">
    <source>
        <dbReference type="ARBA" id="ARBA00023033"/>
    </source>
</evidence>
<dbReference type="InterPro" id="IPR046373">
    <property type="entry name" value="Acyl-CoA_Oxase/DH_mid-dom_sf"/>
</dbReference>
<dbReference type="GO" id="GO:0008470">
    <property type="term" value="F:3-methylbutanoyl-CoA dehydrogenase activity"/>
    <property type="evidence" value="ECO:0007669"/>
    <property type="project" value="TreeGrafter"/>
</dbReference>
<keyword evidence="18" id="KW-1185">Reference proteome</keyword>
<evidence type="ECO:0000259" key="16">
    <source>
        <dbReference type="Pfam" id="PF08028"/>
    </source>
</evidence>
<dbReference type="OrthoDB" id="571684at2"/>
<dbReference type="Pfam" id="PF08028">
    <property type="entry name" value="Acyl-CoA_dh_2"/>
    <property type="match status" value="1"/>
</dbReference>
<dbReference type="EMBL" id="SNXZ01000002">
    <property type="protein sequence ID" value="TDQ00325.1"/>
    <property type="molecule type" value="Genomic_DNA"/>
</dbReference>
<dbReference type="GO" id="GO:0004497">
    <property type="term" value="F:monooxygenase activity"/>
    <property type="evidence" value="ECO:0007669"/>
    <property type="project" value="UniProtKB-KW"/>
</dbReference>
<keyword evidence="2" id="KW-0285">Flavoprotein</keyword>
<dbReference type="InterPro" id="IPR013107">
    <property type="entry name" value="Acyl-CoA_DH_C"/>
</dbReference>
<protein>
    <recommendedName>
        <fullName evidence="10">Dibenzothiophene monooxygenase</fullName>
        <ecNumber evidence="9">1.14.14.21</ecNumber>
    </recommendedName>
</protein>
<dbReference type="Proteomes" id="UP000295444">
    <property type="component" value="Unassembled WGS sequence"/>
</dbReference>
<comment type="catalytic activity">
    <reaction evidence="13">
        <text>dibenzothiophene + 2 FMNH2 + 2 O2 = dibenzothiophene 5,5-dioxide + 2 FMN + 2 H2O + 2 H(+)</text>
        <dbReference type="Rhea" id="RHEA:49072"/>
        <dbReference type="ChEBI" id="CHEBI:15377"/>
        <dbReference type="ChEBI" id="CHEBI:15378"/>
        <dbReference type="ChEBI" id="CHEBI:15379"/>
        <dbReference type="ChEBI" id="CHEBI:23681"/>
        <dbReference type="ChEBI" id="CHEBI:57618"/>
        <dbReference type="ChEBI" id="CHEBI:58210"/>
        <dbReference type="ChEBI" id="CHEBI:90356"/>
        <dbReference type="EC" id="1.14.14.21"/>
    </reaction>
</comment>
<dbReference type="InterPro" id="IPR013786">
    <property type="entry name" value="AcylCoA_DH/ox_N"/>
</dbReference>
<dbReference type="InterPro" id="IPR036250">
    <property type="entry name" value="AcylCo_DH-like_C"/>
</dbReference>
<keyword evidence="5" id="KW-0560">Oxidoreductase</keyword>
<evidence type="ECO:0000313" key="18">
    <source>
        <dbReference type="Proteomes" id="UP000295444"/>
    </source>
</evidence>
<dbReference type="Gene3D" id="2.40.110.10">
    <property type="entry name" value="Butyryl-CoA Dehydrogenase, subunit A, domain 2"/>
    <property type="match status" value="1"/>
</dbReference>
<dbReference type="EC" id="1.14.14.21" evidence="9"/>
<dbReference type="RefSeq" id="WP_133849058.1">
    <property type="nucleotide sequence ID" value="NZ_SNXZ01000002.1"/>
</dbReference>
<evidence type="ECO:0000256" key="3">
    <source>
        <dbReference type="ARBA" id="ARBA00022643"/>
    </source>
</evidence>
<evidence type="ECO:0000256" key="9">
    <source>
        <dbReference type="ARBA" id="ARBA00034328"/>
    </source>
</evidence>
<evidence type="ECO:0000259" key="15">
    <source>
        <dbReference type="Pfam" id="PF02771"/>
    </source>
</evidence>
<accession>A0A4R6SFD2</accession>
<dbReference type="FunFam" id="1.10.540.10:FF:000025">
    <property type="entry name" value="Related to Dibenzothiophene desulfurization enzyme C"/>
    <property type="match status" value="1"/>
</dbReference>
<comment type="catalytic activity">
    <reaction evidence="12">
        <text>dibenzothiophene 5-oxide + FMNH2 + O2 = dibenzothiophene 5,5-dioxide + FMN + H2O + H(+)</text>
        <dbReference type="Rhea" id="RHEA:49080"/>
        <dbReference type="ChEBI" id="CHEBI:15377"/>
        <dbReference type="ChEBI" id="CHEBI:15378"/>
        <dbReference type="ChEBI" id="CHEBI:15379"/>
        <dbReference type="ChEBI" id="CHEBI:23683"/>
        <dbReference type="ChEBI" id="CHEBI:57618"/>
        <dbReference type="ChEBI" id="CHEBI:58210"/>
        <dbReference type="ChEBI" id="CHEBI:90356"/>
    </reaction>
</comment>
<comment type="similarity">
    <text evidence="8">Belongs to the DszC flavin monooxygenase family.</text>
</comment>
<evidence type="ECO:0000256" key="13">
    <source>
        <dbReference type="ARBA" id="ARBA00049456"/>
    </source>
</evidence>
<organism evidence="17 18">
    <name type="scientific">Labedaea rhizosphaerae</name>
    <dbReference type="NCBI Taxonomy" id="598644"/>
    <lineage>
        <taxon>Bacteria</taxon>
        <taxon>Bacillati</taxon>
        <taxon>Actinomycetota</taxon>
        <taxon>Actinomycetes</taxon>
        <taxon>Pseudonocardiales</taxon>
        <taxon>Pseudonocardiaceae</taxon>
        <taxon>Labedaea</taxon>
    </lineage>
</organism>
<dbReference type="GO" id="GO:0050660">
    <property type="term" value="F:flavin adenine dinucleotide binding"/>
    <property type="evidence" value="ECO:0007669"/>
    <property type="project" value="InterPro"/>
</dbReference>
<comment type="subcellular location">
    <subcellularLocation>
        <location evidence="1">Cytoplasm</location>
    </subcellularLocation>
</comment>
<dbReference type="Gene3D" id="1.20.140.10">
    <property type="entry name" value="Butyryl-CoA Dehydrogenase, subunit A, domain 3"/>
    <property type="match status" value="1"/>
</dbReference>
<comment type="catalytic activity">
    <reaction evidence="11">
        <text>dibenzothiophene + FMNH2 + O2 = dibenzothiophene 5-oxide + FMN + H2O + H(+)</text>
        <dbReference type="Rhea" id="RHEA:49076"/>
        <dbReference type="ChEBI" id="CHEBI:15377"/>
        <dbReference type="ChEBI" id="CHEBI:15378"/>
        <dbReference type="ChEBI" id="CHEBI:15379"/>
        <dbReference type="ChEBI" id="CHEBI:23681"/>
        <dbReference type="ChEBI" id="CHEBI:23683"/>
        <dbReference type="ChEBI" id="CHEBI:57618"/>
        <dbReference type="ChEBI" id="CHEBI:58210"/>
    </reaction>
</comment>
<name>A0A4R6SFD2_LABRH</name>
<comment type="caution">
    <text evidence="17">The sequence shown here is derived from an EMBL/GenBank/DDBJ whole genome shotgun (WGS) entry which is preliminary data.</text>
</comment>
<dbReference type="SUPFAM" id="SSF47203">
    <property type="entry name" value="Acyl-CoA dehydrogenase C-terminal domain-like"/>
    <property type="match status" value="1"/>
</dbReference>
<dbReference type="GO" id="GO:0005737">
    <property type="term" value="C:cytoplasm"/>
    <property type="evidence" value="ECO:0007669"/>
    <property type="project" value="UniProtKB-SubCell"/>
</dbReference>
<dbReference type="InterPro" id="IPR006091">
    <property type="entry name" value="Acyl-CoA_Oxase/DH_mid-dom"/>
</dbReference>
<evidence type="ECO:0000313" key="17">
    <source>
        <dbReference type="EMBL" id="TDQ00325.1"/>
    </source>
</evidence>
<gene>
    <name evidence="17" type="ORF">EV186_102186</name>
</gene>
<comment type="pathway">
    <text evidence="7">Sulfur metabolism; dibenzothiophene degradation.</text>
</comment>
<keyword evidence="4" id="KW-0547">Nucleotide-binding</keyword>
<keyword evidence="6" id="KW-0503">Monooxygenase</keyword>
<dbReference type="SUPFAM" id="SSF56645">
    <property type="entry name" value="Acyl-CoA dehydrogenase NM domain-like"/>
    <property type="match status" value="1"/>
</dbReference>
<sequence length="407" mass="45104">MALAPALDLDWQTAPRDPAAWLARARQVAEVLAVDAAARDRAGTAPHEQVKILKDAGLVTVLGRPEHGGGGQSWATALRLLREVSTADGSVGQLLGYHYLWAWAVRFFGTPEQIDEFEERYTRANLFFGGAINPRDKDVTVTDDGDTLRLNGRKSFASGSAVSDLTCLMGTLPDGRPAFVIVDSNTPGLVYNHDWDNMGQRQTESGSMTLTDVIAPWSAAIGYRDKQIAPLVYNSLSLLTLQLIMTNLYQGIAEGAVAEAGEYTRTTTRPWPYGGDNKESASEEWYILEAYGDFRSKLWATAALIDAVNDELSQLLHAERESVTMDQRGHVAVRISAAKQRIIKDGLEITTRIFDVMGARSTSARYGFDRFWRNLRTHSLHDPVAYKQREVGRFQLLGEFPEPSFYT</sequence>
<dbReference type="Pfam" id="PF02770">
    <property type="entry name" value="Acyl-CoA_dh_M"/>
    <property type="match status" value="1"/>
</dbReference>
<dbReference type="Gene3D" id="1.10.540.10">
    <property type="entry name" value="Acyl-CoA dehydrogenase/oxidase, N-terminal domain"/>
    <property type="match status" value="1"/>
</dbReference>
<evidence type="ECO:0000256" key="5">
    <source>
        <dbReference type="ARBA" id="ARBA00023002"/>
    </source>
</evidence>
<dbReference type="PANTHER" id="PTHR43884:SF12">
    <property type="entry name" value="ISOVALERYL-COA DEHYDROGENASE, MITOCHONDRIAL-RELATED"/>
    <property type="match status" value="1"/>
</dbReference>
<dbReference type="Pfam" id="PF02771">
    <property type="entry name" value="Acyl-CoA_dh_N"/>
    <property type="match status" value="1"/>
</dbReference>
<evidence type="ECO:0000256" key="10">
    <source>
        <dbReference type="ARBA" id="ARBA00034345"/>
    </source>
</evidence>
<evidence type="ECO:0000256" key="7">
    <source>
        <dbReference type="ARBA" id="ARBA00034307"/>
    </source>
</evidence>